<reference evidence="2" key="1">
    <citation type="submission" date="2019-03" db="EMBL/GenBank/DDBJ databases">
        <title>Long read genome sequence of the mycoparasitic Pythium oligandrum ATCC 38472 isolated from sugarbeet rhizosphere.</title>
        <authorList>
            <person name="Gaulin E."/>
        </authorList>
    </citation>
    <scope>NUCLEOTIDE SEQUENCE</scope>
    <source>
        <strain evidence="2">ATCC 38472_TT</strain>
    </source>
</reference>
<gene>
    <name evidence="2" type="ORF">Poli38472_007075</name>
</gene>
<dbReference type="AlphaFoldDB" id="A0A8K1C9F2"/>
<evidence type="ECO:0000313" key="3">
    <source>
        <dbReference type="Proteomes" id="UP000794436"/>
    </source>
</evidence>
<dbReference type="Proteomes" id="UP000794436">
    <property type="component" value="Unassembled WGS sequence"/>
</dbReference>
<accession>A0A8K1C9F2</accession>
<comment type="caution">
    <text evidence="2">The sequence shown here is derived from an EMBL/GenBank/DDBJ whole genome shotgun (WGS) entry which is preliminary data.</text>
</comment>
<evidence type="ECO:0000256" key="1">
    <source>
        <dbReference type="SAM" id="MobiDB-lite"/>
    </source>
</evidence>
<dbReference type="GO" id="GO:0007165">
    <property type="term" value="P:signal transduction"/>
    <property type="evidence" value="ECO:0007669"/>
    <property type="project" value="InterPro"/>
</dbReference>
<feature type="compositionally biased region" description="Polar residues" evidence="1">
    <location>
        <begin position="108"/>
        <end position="117"/>
    </location>
</feature>
<sequence length="668" mass="73888">MSTRRAKAHSTGTSVHVSTKRPTIRRVHSAGAGAVSGSATGSGTSSSSSATVSSSSSVSSASSNADKSKLRANRERRRRERNLEDDELEQKFSNLSVSAPVFTPAAMRSSTLTSPTASWLAKAKPAQQRRVPPVYQKQQQQQQEEQATPVKPPTPMSQWSVPSPKEPKETKDRSASVERRPRRQRIGTLGFSRSGAASPSMNRRTPTTPTSGSFQPSLQLGTSTRDTASTESTGNLRKRSDSTGSDDEYGSDDEVYPEKAASTSGPSAFPERLTLFTQQKKVPKNVVSRGAVIDTVFAALFTKKEKSRADHRRFSAFGDDDDTGTETDEPNEDFVKRGLAASLFKDSLDGTINLDFARRGHLSDEEAIDRFITPAFIHTLVTDMRFEDFRTASARIDILRAIHKSCPTKRIHIARALADATSLRYQYVVALTTKAHALEIEKNKVVVNHKNDHSHGFTELLRYAIEHVGESLNSITGASTNAAISQRQGDELVRNYLLALVYLWRTHWWDTAGSDDEELITCAGQFVAYVPQVTPELLDRLLRYWPTRFPPQEVIAIRMIARVIMTSPPLHTLNDPRSARLPIRVFARLAQSVRSSNTQVAQEALAFTGCQFALVHFLGHYEEIYKVISEAFHTNATSHWNAGIRTTSEGHFDRALDYAPIEALSTEI</sequence>
<keyword evidence="3" id="KW-1185">Reference proteome</keyword>
<feature type="compositionally biased region" description="Polar residues" evidence="1">
    <location>
        <begin position="195"/>
        <end position="235"/>
    </location>
</feature>
<feature type="compositionally biased region" description="Low complexity" evidence="1">
    <location>
        <begin position="128"/>
        <end position="146"/>
    </location>
</feature>
<dbReference type="EMBL" id="SPLM01000110">
    <property type="protein sequence ID" value="TMW58930.1"/>
    <property type="molecule type" value="Genomic_DNA"/>
</dbReference>
<dbReference type="Gene3D" id="1.25.10.10">
    <property type="entry name" value="Leucine-rich Repeat Variant"/>
    <property type="match status" value="1"/>
</dbReference>
<dbReference type="InterPro" id="IPR011989">
    <property type="entry name" value="ARM-like"/>
</dbReference>
<dbReference type="InterPro" id="IPR002554">
    <property type="entry name" value="PP2A_B56"/>
</dbReference>
<feature type="region of interest" description="Disordered" evidence="1">
    <location>
        <begin position="1"/>
        <end position="268"/>
    </location>
</feature>
<protein>
    <submittedName>
        <fullName evidence="2">Uncharacterized protein</fullName>
    </submittedName>
</protein>
<feature type="compositionally biased region" description="Acidic residues" evidence="1">
    <location>
        <begin position="244"/>
        <end position="255"/>
    </location>
</feature>
<evidence type="ECO:0000313" key="2">
    <source>
        <dbReference type="EMBL" id="TMW58930.1"/>
    </source>
</evidence>
<feature type="compositionally biased region" description="Basic residues" evidence="1">
    <location>
        <begin position="18"/>
        <end position="28"/>
    </location>
</feature>
<dbReference type="InterPro" id="IPR016024">
    <property type="entry name" value="ARM-type_fold"/>
</dbReference>
<proteinExistence type="predicted"/>
<dbReference type="Pfam" id="PF01603">
    <property type="entry name" value="B56"/>
    <property type="match status" value="1"/>
</dbReference>
<dbReference type="PANTHER" id="PTHR10257">
    <property type="entry name" value="SERINE/THREONINE PROTEIN PHOSPHATASE 2A PP2A REGULATORY SUBUNIT B"/>
    <property type="match status" value="1"/>
</dbReference>
<dbReference type="OrthoDB" id="68095at2759"/>
<name>A0A8K1C9F2_PYTOL</name>
<dbReference type="SUPFAM" id="SSF48371">
    <property type="entry name" value="ARM repeat"/>
    <property type="match status" value="1"/>
</dbReference>
<feature type="compositionally biased region" description="Basic and acidic residues" evidence="1">
    <location>
        <begin position="165"/>
        <end position="179"/>
    </location>
</feature>
<dbReference type="GO" id="GO:0019888">
    <property type="term" value="F:protein phosphatase regulator activity"/>
    <property type="evidence" value="ECO:0007669"/>
    <property type="project" value="InterPro"/>
</dbReference>
<dbReference type="PANTHER" id="PTHR10257:SF3">
    <property type="entry name" value="SERINE_THREONINE-PROTEIN PHOSPHATASE 2A 56 KDA REGULATORY SUBUNIT GAMMA ISOFORM"/>
    <property type="match status" value="1"/>
</dbReference>
<feature type="compositionally biased region" description="Low complexity" evidence="1">
    <location>
        <begin position="29"/>
        <end position="63"/>
    </location>
</feature>
<dbReference type="GO" id="GO:0000159">
    <property type="term" value="C:protein phosphatase type 2A complex"/>
    <property type="evidence" value="ECO:0007669"/>
    <property type="project" value="InterPro"/>
</dbReference>
<organism evidence="2 3">
    <name type="scientific">Pythium oligandrum</name>
    <name type="common">Mycoparasitic fungus</name>
    <dbReference type="NCBI Taxonomy" id="41045"/>
    <lineage>
        <taxon>Eukaryota</taxon>
        <taxon>Sar</taxon>
        <taxon>Stramenopiles</taxon>
        <taxon>Oomycota</taxon>
        <taxon>Peronosporomycetes</taxon>
        <taxon>Pythiales</taxon>
        <taxon>Pythiaceae</taxon>
        <taxon>Pythium</taxon>
    </lineage>
</organism>